<dbReference type="Proteomes" id="UP000265520">
    <property type="component" value="Unassembled WGS sequence"/>
</dbReference>
<dbReference type="AlphaFoldDB" id="A0A392TMF4"/>
<dbReference type="EMBL" id="LXQA010597559">
    <property type="protein sequence ID" value="MCI61316.1"/>
    <property type="molecule type" value="Genomic_DNA"/>
</dbReference>
<organism evidence="1 2">
    <name type="scientific">Trifolium medium</name>
    <dbReference type="NCBI Taxonomy" id="97028"/>
    <lineage>
        <taxon>Eukaryota</taxon>
        <taxon>Viridiplantae</taxon>
        <taxon>Streptophyta</taxon>
        <taxon>Embryophyta</taxon>
        <taxon>Tracheophyta</taxon>
        <taxon>Spermatophyta</taxon>
        <taxon>Magnoliopsida</taxon>
        <taxon>eudicotyledons</taxon>
        <taxon>Gunneridae</taxon>
        <taxon>Pentapetalae</taxon>
        <taxon>rosids</taxon>
        <taxon>fabids</taxon>
        <taxon>Fabales</taxon>
        <taxon>Fabaceae</taxon>
        <taxon>Papilionoideae</taxon>
        <taxon>50 kb inversion clade</taxon>
        <taxon>NPAAA clade</taxon>
        <taxon>Hologalegina</taxon>
        <taxon>IRL clade</taxon>
        <taxon>Trifolieae</taxon>
        <taxon>Trifolium</taxon>
    </lineage>
</organism>
<proteinExistence type="predicted"/>
<name>A0A392TMF4_9FABA</name>
<comment type="caution">
    <text evidence="1">The sequence shown here is derived from an EMBL/GenBank/DDBJ whole genome shotgun (WGS) entry which is preliminary data.</text>
</comment>
<protein>
    <submittedName>
        <fullName evidence="1">Uncharacterized protein</fullName>
    </submittedName>
</protein>
<sequence>KLGDPLRWSGFPLRPTPFLLVSTKVLGGSRSHIGEKLEDDASSGLPADGCRRKL</sequence>
<reference evidence="1 2" key="1">
    <citation type="journal article" date="2018" name="Front. Plant Sci.">
        <title>Red Clover (Trifolium pratense) and Zigzag Clover (T. medium) - A Picture of Genomic Similarities and Differences.</title>
        <authorList>
            <person name="Dluhosova J."/>
            <person name="Istvanek J."/>
            <person name="Nedelnik J."/>
            <person name="Repkova J."/>
        </authorList>
    </citation>
    <scope>NUCLEOTIDE SEQUENCE [LARGE SCALE GENOMIC DNA]</scope>
    <source>
        <strain evidence="2">cv. 10/8</strain>
        <tissue evidence="1">Leaf</tissue>
    </source>
</reference>
<keyword evidence="2" id="KW-1185">Reference proteome</keyword>
<feature type="non-terminal residue" evidence="1">
    <location>
        <position position="1"/>
    </location>
</feature>
<accession>A0A392TMF4</accession>
<evidence type="ECO:0000313" key="2">
    <source>
        <dbReference type="Proteomes" id="UP000265520"/>
    </source>
</evidence>
<evidence type="ECO:0000313" key="1">
    <source>
        <dbReference type="EMBL" id="MCI61316.1"/>
    </source>
</evidence>